<feature type="transmembrane region" description="Helical" evidence="1">
    <location>
        <begin position="107"/>
        <end position="130"/>
    </location>
</feature>
<feature type="domain" description="DUF6533" evidence="2">
    <location>
        <begin position="25"/>
        <end position="63"/>
    </location>
</feature>
<organism evidence="3 4">
    <name type="scientific">Clathrus columnatus</name>
    <dbReference type="NCBI Taxonomy" id="1419009"/>
    <lineage>
        <taxon>Eukaryota</taxon>
        <taxon>Fungi</taxon>
        <taxon>Dikarya</taxon>
        <taxon>Basidiomycota</taxon>
        <taxon>Agaricomycotina</taxon>
        <taxon>Agaricomycetes</taxon>
        <taxon>Phallomycetidae</taxon>
        <taxon>Phallales</taxon>
        <taxon>Clathraceae</taxon>
        <taxon>Clathrus</taxon>
    </lineage>
</organism>
<accession>A0AAV5ARV0</accession>
<evidence type="ECO:0000313" key="4">
    <source>
        <dbReference type="Proteomes" id="UP001050691"/>
    </source>
</evidence>
<keyword evidence="1" id="KW-1133">Transmembrane helix</keyword>
<reference evidence="3" key="1">
    <citation type="submission" date="2021-10" db="EMBL/GenBank/DDBJ databases">
        <title>De novo Genome Assembly of Clathrus columnatus (Basidiomycota, Fungi) Using Illumina and Nanopore Sequence Data.</title>
        <authorList>
            <person name="Ogiso-Tanaka E."/>
            <person name="Itagaki H."/>
            <person name="Hosoya T."/>
            <person name="Hosaka K."/>
        </authorList>
    </citation>
    <scope>NUCLEOTIDE SEQUENCE</scope>
    <source>
        <strain evidence="3">MO-923</strain>
    </source>
</reference>
<keyword evidence="1" id="KW-0812">Transmembrane</keyword>
<comment type="caution">
    <text evidence="3">The sequence shown here is derived from an EMBL/GenBank/DDBJ whole genome shotgun (WGS) entry which is preliminary data.</text>
</comment>
<evidence type="ECO:0000313" key="3">
    <source>
        <dbReference type="EMBL" id="GJJ15874.1"/>
    </source>
</evidence>
<feature type="transmembrane region" description="Helical" evidence="1">
    <location>
        <begin position="53"/>
        <end position="73"/>
    </location>
</feature>
<protein>
    <recommendedName>
        <fullName evidence="2">DUF6533 domain-containing protein</fullName>
    </recommendedName>
</protein>
<keyword evidence="4" id="KW-1185">Reference proteome</keyword>
<evidence type="ECO:0000259" key="2">
    <source>
        <dbReference type="Pfam" id="PF20151"/>
    </source>
</evidence>
<dbReference type="EMBL" id="BPWL01000011">
    <property type="protein sequence ID" value="GJJ15874.1"/>
    <property type="molecule type" value="Genomic_DNA"/>
</dbReference>
<gene>
    <name evidence="3" type="ORF">Clacol_010152</name>
</gene>
<name>A0AAV5ARV0_9AGAM</name>
<dbReference type="AlphaFoldDB" id="A0AAV5ARV0"/>
<keyword evidence="1" id="KW-0472">Membrane</keyword>
<dbReference type="Proteomes" id="UP001050691">
    <property type="component" value="Unassembled WGS sequence"/>
</dbReference>
<sequence>MAATGITLCRIISPRSLLKTLPTTTALLVYDTILTIPDAVKYLYNRKFTMISWFYVLAQYGTLCGVALNWAVFTNTLTDWVPQLLAIKNSLNHYISRAYVVAPRNHLVNGILGCLLLVDLGVGLTLIRWWKCDTPRGTSFITISKAIRSSAIGQIAILLFDIGVASTLLYYTWNLVRRQHSEEGCSTPFTVLFFQQAWSLGDVLSYKLARPSATGADTSLEIVLSPILLGRFLFQLRKSAEKTDNLANSGDSLESHQLTTFRVAENLSHGNTLPLAFATSRDLSNHTYSSVTIAG</sequence>
<dbReference type="Pfam" id="PF20151">
    <property type="entry name" value="DUF6533"/>
    <property type="match status" value="1"/>
</dbReference>
<proteinExistence type="predicted"/>
<evidence type="ECO:0000256" key="1">
    <source>
        <dbReference type="SAM" id="Phobius"/>
    </source>
</evidence>
<dbReference type="InterPro" id="IPR045340">
    <property type="entry name" value="DUF6533"/>
</dbReference>
<feature type="transmembrane region" description="Helical" evidence="1">
    <location>
        <begin position="151"/>
        <end position="173"/>
    </location>
</feature>